<accession>A0A8J2NT91</accession>
<dbReference type="Proteomes" id="UP000708208">
    <property type="component" value="Unassembled WGS sequence"/>
</dbReference>
<keyword evidence="2" id="KW-1185">Reference proteome</keyword>
<name>A0A8J2NT91_9HEXA</name>
<dbReference type="EMBL" id="CAJVCH010069232">
    <property type="protein sequence ID" value="CAG7720288.1"/>
    <property type="molecule type" value="Genomic_DNA"/>
</dbReference>
<reference evidence="1" key="1">
    <citation type="submission" date="2021-06" db="EMBL/GenBank/DDBJ databases">
        <authorList>
            <person name="Hodson N. C."/>
            <person name="Mongue J. A."/>
            <person name="Jaron S. K."/>
        </authorList>
    </citation>
    <scope>NUCLEOTIDE SEQUENCE</scope>
</reference>
<gene>
    <name evidence="1" type="ORF">AFUS01_LOCUS9574</name>
</gene>
<dbReference type="AlphaFoldDB" id="A0A8J2NT91"/>
<evidence type="ECO:0000313" key="2">
    <source>
        <dbReference type="Proteomes" id="UP000708208"/>
    </source>
</evidence>
<comment type="caution">
    <text evidence="1">The sequence shown here is derived from an EMBL/GenBank/DDBJ whole genome shotgun (WGS) entry which is preliminary data.</text>
</comment>
<proteinExistence type="predicted"/>
<organism evidence="1 2">
    <name type="scientific">Allacma fusca</name>
    <dbReference type="NCBI Taxonomy" id="39272"/>
    <lineage>
        <taxon>Eukaryota</taxon>
        <taxon>Metazoa</taxon>
        <taxon>Ecdysozoa</taxon>
        <taxon>Arthropoda</taxon>
        <taxon>Hexapoda</taxon>
        <taxon>Collembola</taxon>
        <taxon>Symphypleona</taxon>
        <taxon>Sminthuridae</taxon>
        <taxon>Allacma</taxon>
    </lineage>
</organism>
<evidence type="ECO:0000313" key="1">
    <source>
        <dbReference type="EMBL" id="CAG7720288.1"/>
    </source>
</evidence>
<sequence>MYQEVIVFMSLAHFNFALELQKPTWGGEDILQKLLHQIFEPHKNCDFTFLLPIKTKWFQLSYLTPIIIKISSMETTVQLRIAPSKHIQENKKTARENLCYVYISAGTDTSQETEVNTLSPFLDNVFKRKEGNYVYDMFMLFQNRRHTQYKRFSAHTNFLPYNYLIIQLLEGTSPLIKCKVQLRKYQLGSQMYQTDVTFDELANLPKLLRDWRHNSNLEKVLIPFRLKQAKYANAPLPVLLRMTVSETRSSLEQHLPILKLFLIISNKHNFTLASGQLSSLSESAIGNTNSNNGPVRLLSTAVFAEFVSFGILYNKAASLSPGTVAYFWLSHDPCSTSKSIGQTHPWKTKKKYKLESKKDS</sequence>
<protein>
    <submittedName>
        <fullName evidence="1">Uncharacterized protein</fullName>
    </submittedName>
</protein>